<reference evidence="2 3" key="1">
    <citation type="journal article" date="2018" name="IMA Fungus">
        <title>IMA Genome-F 9: Draft genome sequence of Annulohypoxylon stygium, Aspergillus mulundensis, Berkeleyomyces basicola (syn. Thielaviopsis basicola), Ceratocystis smalleyi, two Cercospora beticola strains, Coleophoma cylindrospora, Fusarium fracticaudum, Phialophora cf. hyalina, and Morchella septimelata.</title>
        <authorList>
            <person name="Wingfield B.D."/>
            <person name="Bills G.F."/>
            <person name="Dong Y."/>
            <person name="Huang W."/>
            <person name="Nel W.J."/>
            <person name="Swalarsk-Parry B.S."/>
            <person name="Vaghefi N."/>
            <person name="Wilken P.M."/>
            <person name="An Z."/>
            <person name="de Beer Z.W."/>
            <person name="De Vos L."/>
            <person name="Chen L."/>
            <person name="Duong T.A."/>
            <person name="Gao Y."/>
            <person name="Hammerbacher A."/>
            <person name="Kikkert J.R."/>
            <person name="Li Y."/>
            <person name="Li H."/>
            <person name="Li K."/>
            <person name="Li Q."/>
            <person name="Liu X."/>
            <person name="Ma X."/>
            <person name="Naidoo K."/>
            <person name="Pethybridge S.J."/>
            <person name="Sun J."/>
            <person name="Steenkamp E.T."/>
            <person name="van der Nest M.A."/>
            <person name="van Wyk S."/>
            <person name="Wingfield M.J."/>
            <person name="Xiong C."/>
            <person name="Yue Q."/>
            <person name="Zhang X."/>
        </authorList>
    </citation>
    <scope>NUCLEOTIDE SEQUENCE [LARGE SCALE GENOMIC DNA]</scope>
    <source>
        <strain evidence="2 3">BP 5553</strain>
    </source>
</reference>
<protein>
    <recommendedName>
        <fullName evidence="4">Only prolin and serin are matching in the corresponding protein</fullName>
    </recommendedName>
</protein>
<dbReference type="AlphaFoldDB" id="A0A370TQJ1"/>
<feature type="region of interest" description="Disordered" evidence="1">
    <location>
        <begin position="511"/>
        <end position="566"/>
    </location>
</feature>
<evidence type="ECO:0008006" key="4">
    <source>
        <dbReference type="Google" id="ProtNLM"/>
    </source>
</evidence>
<feature type="compositionally biased region" description="Low complexity" evidence="1">
    <location>
        <begin position="526"/>
        <end position="537"/>
    </location>
</feature>
<dbReference type="EMBL" id="NPIC01000003">
    <property type="protein sequence ID" value="RDL37782.1"/>
    <property type="molecule type" value="Genomic_DNA"/>
</dbReference>
<keyword evidence="3" id="KW-1185">Reference proteome</keyword>
<dbReference type="GeneID" id="43598064"/>
<dbReference type="OrthoDB" id="3882058at2759"/>
<dbReference type="RefSeq" id="XP_031870438.1">
    <property type="nucleotide sequence ID" value="XM_032013838.1"/>
</dbReference>
<feature type="region of interest" description="Disordered" evidence="1">
    <location>
        <begin position="111"/>
        <end position="139"/>
    </location>
</feature>
<sequence>MSHSLTHTRSLAHLPDWASSVFAAAVSIVSESSCSTSAEQSRTDRPVTTLQRVTSGRERTAKNDPPPSFAAGSIRSVLRRTCWSDGGLVDGVACAAWMNCSTGPKAGVQKARDHGSGGWGRWAPSATRTGTGTGTRTGTGTGELAARYVLRTVCSYEAQSCTVLSTVPVLRRIVQCSEVPARHPSLPRVDTRNTVFLSSPASAVQPEQNRTEQSRVNRLVVHPTPSTTTTTTAITSFLRPTYVDRRHSHTPSQSSRLPPRMTDNQQSHLNHLIQEHPHTPICRQSLHNPGNDSTPRSTHTRQPIAQKETMTPKLKPLLLPQLVEERRKRESSILDAEMDLSNSSFYSQSSSISDFPSPITPTFSGRGHMRYSSSASSIDSTFHSCVVDCPSSPTFVATKTGKRSLPDVKEEPQEREGDFDMLDEDELYDCLCDNHECLHRAASTAQSFEQLSTQQTMNYDLVEGFMSEGDSILSPRKRQRANEFSLTGLAGRFGTRLPSFSRKWRLRKDTSSASAIVETQRDRAVSRAASSRSSSISNPPRQVMDMSSEPQMPPTPARSIFGSREDVSPAIPIDIEKANDDILEREEKFATTPLLPPLMTDALTKEVAMQSPLQSPSVAEPHDPLSGTITPVDGITTPQLPGIPSPALSTKPSISSFHRSTISRPGHLIPTSDSPSIIIADPNDEWANKLGHANFTIYPEPYTPESFDLEACRQLRSNWDLARCNYTKHLVRTGEHYGVTSKTYQLTEEKWQSVDGIWRKYNEITITNTVESGGDAFATLKHNPLGDASSNNIMTRIPSLNDPRSQGRFPELGDEDIVGPMVQAAAQIQRSPSKKTKLIKFFTEKFPAGLGRP</sequence>
<evidence type="ECO:0000313" key="3">
    <source>
        <dbReference type="Proteomes" id="UP000254866"/>
    </source>
</evidence>
<feature type="compositionally biased region" description="Polar residues" evidence="1">
    <location>
        <begin position="250"/>
        <end position="263"/>
    </location>
</feature>
<feature type="region of interest" description="Disordered" evidence="1">
    <location>
        <begin position="34"/>
        <end position="70"/>
    </location>
</feature>
<name>A0A370TQJ1_9HELO</name>
<feature type="region of interest" description="Disordered" evidence="1">
    <location>
        <begin position="281"/>
        <end position="310"/>
    </location>
</feature>
<dbReference type="Proteomes" id="UP000254866">
    <property type="component" value="Unassembled WGS sequence"/>
</dbReference>
<evidence type="ECO:0000256" key="1">
    <source>
        <dbReference type="SAM" id="MobiDB-lite"/>
    </source>
</evidence>
<evidence type="ECO:0000313" key="2">
    <source>
        <dbReference type="EMBL" id="RDL37782.1"/>
    </source>
</evidence>
<feature type="compositionally biased region" description="Polar residues" evidence="1">
    <location>
        <begin position="285"/>
        <end position="303"/>
    </location>
</feature>
<feature type="region of interest" description="Disordered" evidence="1">
    <location>
        <begin position="244"/>
        <end position="263"/>
    </location>
</feature>
<accession>A0A370TQJ1</accession>
<organism evidence="2 3">
    <name type="scientific">Venustampulla echinocandica</name>
    <dbReference type="NCBI Taxonomy" id="2656787"/>
    <lineage>
        <taxon>Eukaryota</taxon>
        <taxon>Fungi</taxon>
        <taxon>Dikarya</taxon>
        <taxon>Ascomycota</taxon>
        <taxon>Pezizomycotina</taxon>
        <taxon>Leotiomycetes</taxon>
        <taxon>Helotiales</taxon>
        <taxon>Pleuroascaceae</taxon>
        <taxon>Venustampulla</taxon>
    </lineage>
</organism>
<gene>
    <name evidence="2" type="ORF">BP5553_05215</name>
</gene>
<proteinExistence type="predicted"/>
<comment type="caution">
    <text evidence="2">The sequence shown here is derived from an EMBL/GenBank/DDBJ whole genome shotgun (WGS) entry which is preliminary data.</text>
</comment>